<evidence type="ECO:0000256" key="1">
    <source>
        <dbReference type="ARBA" id="ARBA00004571"/>
    </source>
</evidence>
<dbReference type="OrthoDB" id="9760333at2"/>
<keyword evidence="2 8" id="KW-0813">Transport</keyword>
<comment type="subcellular location">
    <subcellularLocation>
        <location evidence="1 8">Cell outer membrane</location>
        <topology evidence="1 8">Multi-pass membrane protein</topology>
    </subcellularLocation>
</comment>
<comment type="caution">
    <text evidence="13">The sequence shown here is derived from an EMBL/GenBank/DDBJ whole genome shotgun (WGS) entry which is preliminary data.</text>
</comment>
<dbReference type="SUPFAM" id="SSF56935">
    <property type="entry name" value="Porins"/>
    <property type="match status" value="1"/>
</dbReference>
<keyword evidence="4 8" id="KW-0812">Transmembrane</keyword>
<evidence type="ECO:0000256" key="2">
    <source>
        <dbReference type="ARBA" id="ARBA00022448"/>
    </source>
</evidence>
<dbReference type="Pfam" id="PF07715">
    <property type="entry name" value="Plug"/>
    <property type="match status" value="1"/>
</dbReference>
<keyword evidence="5 9" id="KW-0798">TonB box</keyword>
<dbReference type="InterPro" id="IPR039426">
    <property type="entry name" value="TonB-dep_rcpt-like"/>
</dbReference>
<keyword evidence="10" id="KW-0732">Signal</keyword>
<evidence type="ECO:0000256" key="6">
    <source>
        <dbReference type="ARBA" id="ARBA00023136"/>
    </source>
</evidence>
<evidence type="ECO:0000256" key="9">
    <source>
        <dbReference type="RuleBase" id="RU003357"/>
    </source>
</evidence>
<dbReference type="EMBL" id="SLXO01000005">
    <property type="protein sequence ID" value="TCP34391.1"/>
    <property type="molecule type" value="Genomic_DNA"/>
</dbReference>
<evidence type="ECO:0000313" key="13">
    <source>
        <dbReference type="EMBL" id="TCP34391.1"/>
    </source>
</evidence>
<keyword evidence="7 8" id="KW-0998">Cell outer membrane</keyword>
<feature type="domain" description="TonB-dependent receptor-like beta-barrel" evidence="11">
    <location>
        <begin position="398"/>
        <end position="745"/>
    </location>
</feature>
<evidence type="ECO:0000259" key="12">
    <source>
        <dbReference type="Pfam" id="PF07715"/>
    </source>
</evidence>
<dbReference type="RefSeq" id="WP_132708332.1">
    <property type="nucleotide sequence ID" value="NZ_JACIGF010000005.1"/>
</dbReference>
<dbReference type="PANTHER" id="PTHR30442">
    <property type="entry name" value="IRON III DICITRATE TRANSPORT PROTEIN FECA"/>
    <property type="match status" value="1"/>
</dbReference>
<dbReference type="PROSITE" id="PS52016">
    <property type="entry name" value="TONB_DEPENDENT_REC_3"/>
    <property type="match status" value="1"/>
</dbReference>
<gene>
    <name evidence="13" type="ORF">EV659_10516</name>
</gene>
<protein>
    <submittedName>
        <fullName evidence="13">Fe(3+) dicitrate transport protein</fullName>
    </submittedName>
</protein>
<reference evidence="13 14" key="1">
    <citation type="submission" date="2019-03" db="EMBL/GenBank/DDBJ databases">
        <title>Genomic Encyclopedia of Type Strains, Phase IV (KMG-IV): sequencing the most valuable type-strain genomes for metagenomic binning, comparative biology and taxonomic classification.</title>
        <authorList>
            <person name="Goeker M."/>
        </authorList>
    </citation>
    <scope>NUCLEOTIDE SEQUENCE [LARGE SCALE GENOMIC DNA]</scope>
    <source>
        <strain evidence="13 14">DSM 2132</strain>
    </source>
</reference>
<evidence type="ECO:0000256" key="7">
    <source>
        <dbReference type="ARBA" id="ARBA00023237"/>
    </source>
</evidence>
<evidence type="ECO:0000259" key="11">
    <source>
        <dbReference type="Pfam" id="PF00593"/>
    </source>
</evidence>
<dbReference type="Gene3D" id="2.40.170.20">
    <property type="entry name" value="TonB-dependent receptor, beta-barrel domain"/>
    <property type="match status" value="1"/>
</dbReference>
<dbReference type="InterPro" id="IPR000531">
    <property type="entry name" value="Beta-barrel_TonB"/>
</dbReference>
<evidence type="ECO:0000256" key="4">
    <source>
        <dbReference type="ARBA" id="ARBA00022692"/>
    </source>
</evidence>
<organism evidence="13 14">
    <name type="scientific">Rhodothalassium salexigens DSM 2132</name>
    <dbReference type="NCBI Taxonomy" id="1188247"/>
    <lineage>
        <taxon>Bacteria</taxon>
        <taxon>Pseudomonadati</taxon>
        <taxon>Pseudomonadota</taxon>
        <taxon>Alphaproteobacteria</taxon>
        <taxon>Rhodothalassiales</taxon>
        <taxon>Rhodothalassiaceae</taxon>
        <taxon>Rhodothalassium</taxon>
    </lineage>
</organism>
<dbReference type="FunCoup" id="A0A4R2PJL1">
    <property type="interactions" value="32"/>
</dbReference>
<dbReference type="Proteomes" id="UP000295399">
    <property type="component" value="Unassembled WGS sequence"/>
</dbReference>
<evidence type="ECO:0000313" key="14">
    <source>
        <dbReference type="Proteomes" id="UP000295399"/>
    </source>
</evidence>
<keyword evidence="14" id="KW-1185">Reference proteome</keyword>
<keyword evidence="6 8" id="KW-0472">Membrane</keyword>
<evidence type="ECO:0000256" key="3">
    <source>
        <dbReference type="ARBA" id="ARBA00022452"/>
    </source>
</evidence>
<evidence type="ECO:0000256" key="8">
    <source>
        <dbReference type="PROSITE-ProRule" id="PRU01360"/>
    </source>
</evidence>
<feature type="domain" description="TonB-dependent receptor plug" evidence="12">
    <location>
        <begin position="58"/>
        <end position="168"/>
    </location>
</feature>
<dbReference type="Gene3D" id="2.170.130.10">
    <property type="entry name" value="TonB-dependent receptor, plug domain"/>
    <property type="match status" value="1"/>
</dbReference>
<dbReference type="InterPro" id="IPR037066">
    <property type="entry name" value="Plug_dom_sf"/>
</dbReference>
<dbReference type="Pfam" id="PF00593">
    <property type="entry name" value="TonB_dep_Rec_b-barrel"/>
    <property type="match status" value="1"/>
</dbReference>
<dbReference type="InParanoid" id="A0A4R2PJL1"/>
<sequence>MPQRPADAVAGVSLLALLFAAPLSADEPGPVEPLDEATWDASHRPAERMLVIGSKDDRRDIPGAATFIGEEEIETFQYEDVLRMLRLAPGVNIQEEDGFGLRPNIGLRGTSVERSEKITLMEDGVLIAPAPYAAPAAYFFPTAGRMEGIEVRKGSAAIKFGPRTVGGAINLLSRSIPEDYQGFIEGRFGERDNFTIHAAGGGQGEHVGFVAETFQSGSNGFKRLTNDPDADTGFRIEDYMAKLRVNTDRDADIFHSFEVKADYTRNDSNETYLGLTDADFEADPFQRYAASQLDRIETEHYQVRGTYYGEYGDNVDLTVVGYYNNFYRSWFKLDDLDFGDGRFRPSDLYRGDAFFQGVLSDLRGTDVGRAEAAAERARVLDVLRGAADSPDDALQLRNNNRDYYSAGVQAIVGWRFATGPVGHEIEASLRYHRDEEDRVQNRENFRMDNASLVATSVDPLGTQANRLAEGEAVAAFIQDTISWGRFRFVPGLRVESIDLTRTDFATGDPERTTGATGIRRNSITEVVPGFGAFFDATESLTLLAGVHKGFNPPGASDAEADSETSVNYEAGALYQRGAFSAEVIGFYSDVSNLLGTCSNSAGPVTGECEIGDQFNGGAVDVVGLELASSYRAATPIAGVSAPLSFNYTFTDAEFQSSFADGFWGDVAVGDALPYIPQHQFTVSTGLESAKWSLNLLANYVGDVRTEAGQGAIPADQRVDSRIVFDLAAAYFVAENVRLHVTVNNLFDNDYAVARRPYGLRPGRPQTIIGGLTVDF</sequence>
<keyword evidence="3 8" id="KW-1134">Transmembrane beta strand</keyword>
<dbReference type="PANTHER" id="PTHR30442:SF0">
    <property type="entry name" value="FE(3+) DICITRATE TRANSPORT PROTEIN FECA"/>
    <property type="match status" value="1"/>
</dbReference>
<proteinExistence type="inferred from homology"/>
<comment type="similarity">
    <text evidence="8 9">Belongs to the TonB-dependent receptor family.</text>
</comment>
<accession>A0A4R2PJL1</accession>
<dbReference type="InterPro" id="IPR012910">
    <property type="entry name" value="Plug_dom"/>
</dbReference>
<feature type="chain" id="PRO_5020545444" evidence="10">
    <location>
        <begin position="26"/>
        <end position="775"/>
    </location>
</feature>
<name>A0A4R2PJL1_RHOSA</name>
<dbReference type="GO" id="GO:0033214">
    <property type="term" value="P:siderophore-iron import into cell"/>
    <property type="evidence" value="ECO:0007669"/>
    <property type="project" value="TreeGrafter"/>
</dbReference>
<dbReference type="InterPro" id="IPR036942">
    <property type="entry name" value="Beta-barrel_TonB_sf"/>
</dbReference>
<evidence type="ECO:0000256" key="10">
    <source>
        <dbReference type="SAM" id="SignalP"/>
    </source>
</evidence>
<evidence type="ECO:0000256" key="5">
    <source>
        <dbReference type="ARBA" id="ARBA00023077"/>
    </source>
</evidence>
<dbReference type="AlphaFoldDB" id="A0A4R2PJL1"/>
<feature type="signal peptide" evidence="10">
    <location>
        <begin position="1"/>
        <end position="25"/>
    </location>
</feature>
<dbReference type="GO" id="GO:0009279">
    <property type="term" value="C:cell outer membrane"/>
    <property type="evidence" value="ECO:0007669"/>
    <property type="project" value="UniProtKB-SubCell"/>
</dbReference>